<proteinExistence type="predicted"/>
<dbReference type="AlphaFoldDB" id="A0A5B7JQU7"/>
<protein>
    <submittedName>
        <fullName evidence="1">Uncharacterized protein</fullName>
    </submittedName>
</protein>
<dbReference type="EMBL" id="VSRR010099635">
    <property type="protein sequence ID" value="MPC94714.1"/>
    <property type="molecule type" value="Genomic_DNA"/>
</dbReference>
<name>A0A5B7JQU7_PORTR</name>
<organism evidence="1 2">
    <name type="scientific">Portunus trituberculatus</name>
    <name type="common">Swimming crab</name>
    <name type="synonym">Neptunus trituberculatus</name>
    <dbReference type="NCBI Taxonomy" id="210409"/>
    <lineage>
        <taxon>Eukaryota</taxon>
        <taxon>Metazoa</taxon>
        <taxon>Ecdysozoa</taxon>
        <taxon>Arthropoda</taxon>
        <taxon>Crustacea</taxon>
        <taxon>Multicrustacea</taxon>
        <taxon>Malacostraca</taxon>
        <taxon>Eumalacostraca</taxon>
        <taxon>Eucarida</taxon>
        <taxon>Decapoda</taxon>
        <taxon>Pleocyemata</taxon>
        <taxon>Brachyura</taxon>
        <taxon>Eubrachyura</taxon>
        <taxon>Portunoidea</taxon>
        <taxon>Portunidae</taxon>
        <taxon>Portuninae</taxon>
        <taxon>Portunus</taxon>
    </lineage>
</organism>
<accession>A0A5B7JQU7</accession>
<keyword evidence="2" id="KW-1185">Reference proteome</keyword>
<evidence type="ECO:0000313" key="1">
    <source>
        <dbReference type="EMBL" id="MPC94714.1"/>
    </source>
</evidence>
<dbReference type="OrthoDB" id="6257278at2759"/>
<evidence type="ECO:0000313" key="2">
    <source>
        <dbReference type="Proteomes" id="UP000324222"/>
    </source>
</evidence>
<comment type="caution">
    <text evidence="1">The sequence shown here is derived from an EMBL/GenBank/DDBJ whole genome shotgun (WGS) entry which is preliminary data.</text>
</comment>
<reference evidence="1 2" key="1">
    <citation type="submission" date="2019-05" db="EMBL/GenBank/DDBJ databases">
        <title>Another draft genome of Portunus trituberculatus and its Hox gene families provides insights of decapod evolution.</title>
        <authorList>
            <person name="Jeong J.-H."/>
            <person name="Song I."/>
            <person name="Kim S."/>
            <person name="Choi T."/>
            <person name="Kim D."/>
            <person name="Ryu S."/>
            <person name="Kim W."/>
        </authorList>
    </citation>
    <scope>NUCLEOTIDE SEQUENCE [LARGE SCALE GENOMIC DNA]</scope>
    <source>
        <tissue evidence="1">Muscle</tissue>
    </source>
</reference>
<dbReference type="Proteomes" id="UP000324222">
    <property type="component" value="Unassembled WGS sequence"/>
</dbReference>
<gene>
    <name evidence="1" type="ORF">E2C01_089894</name>
</gene>
<sequence length="220" mass="24653">MDAFMSENKLKTEEPSTTLYYKNIMSTANKEDEKAIKKIISNNVTPTSADTRHNLVIYYKSRKTANLVMKNSCLPTVSPLQKVNVVYQHKCILGDCSHLNSRYIAFTTTTLFVVQWNHACFGVRGVSKRAGSNLVHGPSVGWASSLGLSSKMAQYAATTSARQHMEEKNDILEKVNDIKRFKMTEATLIYLKKPAINIQQQPQIFLPLKLPLPGRSQAVS</sequence>